<sequence>MGKPTFDTGPASGSGAFELSSTGDLDLKHLAEQLTAIANRLRSESPVKTDRGVQPGHPVLVRSEPAQDTEGPGQNRGPFVALARNLYITRRKRESIFGNSELFGEPAWDILLDLYIAHAEAKKVSVSSACIGSAAPSTTGLRWLGILAEHELVVREQDHDDQRRVLVRLSEAGLEAMDSYFSSLDASAYKAPKQPRPA</sequence>
<organism evidence="2 3">
    <name type="scientific">Erythrobacter crassostreae</name>
    <dbReference type="NCBI Taxonomy" id="2828328"/>
    <lineage>
        <taxon>Bacteria</taxon>
        <taxon>Pseudomonadati</taxon>
        <taxon>Pseudomonadota</taxon>
        <taxon>Alphaproteobacteria</taxon>
        <taxon>Sphingomonadales</taxon>
        <taxon>Erythrobacteraceae</taxon>
        <taxon>Erythrobacter/Porphyrobacter group</taxon>
        <taxon>Erythrobacter</taxon>
    </lineage>
</organism>
<feature type="compositionally biased region" description="Basic and acidic residues" evidence="1">
    <location>
        <begin position="41"/>
        <end position="51"/>
    </location>
</feature>
<dbReference type="RefSeq" id="WP_218405102.1">
    <property type="nucleotide sequence ID" value="NZ_JAGSPC010000001.1"/>
</dbReference>
<comment type="caution">
    <text evidence="2">The sequence shown here is derived from an EMBL/GenBank/DDBJ whole genome shotgun (WGS) entry which is preliminary data.</text>
</comment>
<keyword evidence="3" id="KW-1185">Reference proteome</keyword>
<dbReference type="EMBL" id="JAGSPC010000001">
    <property type="protein sequence ID" value="MBV7259926.1"/>
    <property type="molecule type" value="Genomic_DNA"/>
</dbReference>
<name>A0A9X1F4Q2_9SPHN</name>
<evidence type="ECO:0000256" key="1">
    <source>
        <dbReference type="SAM" id="MobiDB-lite"/>
    </source>
</evidence>
<dbReference type="AlphaFoldDB" id="A0A9X1F4Q2"/>
<reference evidence="2" key="1">
    <citation type="submission" date="2021-04" db="EMBL/GenBank/DDBJ databases">
        <authorList>
            <person name="Pira H."/>
            <person name="Risdian C."/>
            <person name="Wink J."/>
        </authorList>
    </citation>
    <scope>NUCLEOTIDE SEQUENCE</scope>
    <source>
        <strain evidence="2">WH158</strain>
    </source>
</reference>
<evidence type="ECO:0000313" key="3">
    <source>
        <dbReference type="Proteomes" id="UP001138681"/>
    </source>
</evidence>
<protein>
    <submittedName>
        <fullName evidence="2">MarR family transcriptional regulator</fullName>
    </submittedName>
</protein>
<accession>A0A9X1F4Q2</accession>
<dbReference type="Proteomes" id="UP001138681">
    <property type="component" value="Unassembled WGS sequence"/>
</dbReference>
<gene>
    <name evidence="2" type="ORF">KCG46_10140</name>
</gene>
<feature type="region of interest" description="Disordered" evidence="1">
    <location>
        <begin position="41"/>
        <end position="75"/>
    </location>
</feature>
<evidence type="ECO:0000313" key="2">
    <source>
        <dbReference type="EMBL" id="MBV7259926.1"/>
    </source>
</evidence>
<proteinExistence type="predicted"/>